<accession>A0AAN5I6J0</accession>
<protein>
    <submittedName>
        <fullName evidence="1">Uncharacterized protein</fullName>
    </submittedName>
</protein>
<evidence type="ECO:0000313" key="2">
    <source>
        <dbReference type="Proteomes" id="UP001328107"/>
    </source>
</evidence>
<dbReference type="EMBL" id="BTRK01000005">
    <property type="protein sequence ID" value="GMR52231.1"/>
    <property type="molecule type" value="Genomic_DNA"/>
</dbReference>
<proteinExistence type="predicted"/>
<dbReference type="AlphaFoldDB" id="A0AAN5I6J0"/>
<name>A0AAN5I6J0_9BILA</name>
<reference evidence="2" key="1">
    <citation type="submission" date="2022-10" db="EMBL/GenBank/DDBJ databases">
        <title>Genome assembly of Pristionchus species.</title>
        <authorList>
            <person name="Yoshida K."/>
            <person name="Sommer R.J."/>
        </authorList>
    </citation>
    <scope>NUCLEOTIDE SEQUENCE [LARGE SCALE GENOMIC DNA]</scope>
    <source>
        <strain evidence="2">RS5460</strain>
    </source>
</reference>
<sequence>MTTSSSNRRKAWSMKRVGWQLIRRSSVPRHPTAPRYAWIDISDARSGITTLLSPPVKSFSIINSTGAFYQCTKRRSVRSECTRFLKRPGN</sequence>
<dbReference type="Proteomes" id="UP001328107">
    <property type="component" value="Unassembled WGS sequence"/>
</dbReference>
<organism evidence="1 2">
    <name type="scientific">Pristionchus mayeri</name>
    <dbReference type="NCBI Taxonomy" id="1317129"/>
    <lineage>
        <taxon>Eukaryota</taxon>
        <taxon>Metazoa</taxon>
        <taxon>Ecdysozoa</taxon>
        <taxon>Nematoda</taxon>
        <taxon>Chromadorea</taxon>
        <taxon>Rhabditida</taxon>
        <taxon>Rhabditina</taxon>
        <taxon>Diplogasteromorpha</taxon>
        <taxon>Diplogasteroidea</taxon>
        <taxon>Neodiplogasteridae</taxon>
        <taxon>Pristionchus</taxon>
    </lineage>
</organism>
<evidence type="ECO:0000313" key="1">
    <source>
        <dbReference type="EMBL" id="GMR52231.1"/>
    </source>
</evidence>
<gene>
    <name evidence="1" type="ORF">PMAYCL1PPCAC_22426</name>
</gene>
<keyword evidence="2" id="KW-1185">Reference proteome</keyword>
<comment type="caution">
    <text evidence="1">The sequence shown here is derived from an EMBL/GenBank/DDBJ whole genome shotgun (WGS) entry which is preliminary data.</text>
</comment>